<dbReference type="Pfam" id="PF01207">
    <property type="entry name" value="Dus"/>
    <property type="match status" value="1"/>
</dbReference>
<feature type="active site" description="Proton donor" evidence="13">
    <location>
        <position position="99"/>
    </location>
</feature>
<evidence type="ECO:0000256" key="6">
    <source>
        <dbReference type="ARBA" id="ARBA00022694"/>
    </source>
</evidence>
<evidence type="ECO:0000256" key="4">
    <source>
        <dbReference type="ARBA" id="ARBA00022630"/>
    </source>
</evidence>
<dbReference type="PANTHER" id="PTHR45846">
    <property type="entry name" value="TRNA-DIHYDROURIDINE(47) SYNTHASE [NAD(P)(+)]-LIKE"/>
    <property type="match status" value="1"/>
</dbReference>
<feature type="binding site" evidence="14">
    <location>
        <position position="69"/>
    </location>
    <ligand>
        <name>FMN</name>
        <dbReference type="ChEBI" id="CHEBI:58210"/>
    </ligand>
</feature>
<dbReference type="PANTHER" id="PTHR45846:SF1">
    <property type="entry name" value="TRNA-DIHYDROURIDINE(47) SYNTHASE [NAD(P)(+)]-LIKE"/>
    <property type="match status" value="1"/>
</dbReference>
<keyword evidence="8" id="KW-0694">RNA-binding</keyword>
<feature type="binding site" evidence="14">
    <location>
        <begin position="223"/>
        <end position="224"/>
    </location>
    <ligand>
        <name>FMN</name>
        <dbReference type="ChEBI" id="CHEBI:58210"/>
    </ligand>
</feature>
<dbReference type="EMBL" id="VHLH01000004">
    <property type="protein sequence ID" value="TPW31351.1"/>
    <property type="molecule type" value="Genomic_DNA"/>
</dbReference>
<keyword evidence="3" id="KW-0820">tRNA-binding</keyword>
<comment type="catalytic activity">
    <reaction evidence="11">
        <text>a 5,6-dihydrouridine in tRNA + NAD(+) = a uridine in tRNA + NADH + H(+)</text>
        <dbReference type="Rhea" id="RHEA:54452"/>
        <dbReference type="Rhea" id="RHEA-COMP:13339"/>
        <dbReference type="Rhea" id="RHEA-COMP:13887"/>
        <dbReference type="ChEBI" id="CHEBI:15378"/>
        <dbReference type="ChEBI" id="CHEBI:57540"/>
        <dbReference type="ChEBI" id="CHEBI:57945"/>
        <dbReference type="ChEBI" id="CHEBI:65315"/>
        <dbReference type="ChEBI" id="CHEBI:74443"/>
    </reaction>
</comment>
<dbReference type="CDD" id="cd02801">
    <property type="entry name" value="DUS_like_FMN"/>
    <property type="match status" value="1"/>
</dbReference>
<comment type="catalytic activity">
    <reaction evidence="10">
        <text>a 5,6-dihydrouridine in tRNA + NADP(+) = a uridine in tRNA + NADPH + H(+)</text>
        <dbReference type="Rhea" id="RHEA:23624"/>
        <dbReference type="Rhea" id="RHEA-COMP:13339"/>
        <dbReference type="Rhea" id="RHEA-COMP:13887"/>
        <dbReference type="ChEBI" id="CHEBI:15378"/>
        <dbReference type="ChEBI" id="CHEBI:57783"/>
        <dbReference type="ChEBI" id="CHEBI:58349"/>
        <dbReference type="ChEBI" id="CHEBI:65315"/>
        <dbReference type="ChEBI" id="CHEBI:74443"/>
    </reaction>
</comment>
<evidence type="ECO:0000256" key="8">
    <source>
        <dbReference type="ARBA" id="ARBA00022884"/>
    </source>
</evidence>
<dbReference type="NCBIfam" id="TIGR00737">
    <property type="entry name" value="nifR3_yhdG"/>
    <property type="match status" value="1"/>
</dbReference>
<comment type="similarity">
    <text evidence="12">Belongs to the dus family.</text>
</comment>
<evidence type="ECO:0000259" key="15">
    <source>
        <dbReference type="Pfam" id="PF01207"/>
    </source>
</evidence>
<evidence type="ECO:0000256" key="12">
    <source>
        <dbReference type="PIRNR" id="PIRNR006621"/>
    </source>
</evidence>
<evidence type="ECO:0000256" key="1">
    <source>
        <dbReference type="ARBA" id="ARBA00001917"/>
    </source>
</evidence>
<evidence type="ECO:0000256" key="2">
    <source>
        <dbReference type="ARBA" id="ARBA00002790"/>
    </source>
</evidence>
<dbReference type="InterPro" id="IPR024036">
    <property type="entry name" value="tRNA-dHydroUridine_Synthase_C"/>
</dbReference>
<keyword evidence="17" id="KW-1185">Reference proteome</keyword>
<dbReference type="InterPro" id="IPR004652">
    <property type="entry name" value="DusB-like"/>
</dbReference>
<dbReference type="GO" id="GO:0017150">
    <property type="term" value="F:tRNA dihydrouridine synthase activity"/>
    <property type="evidence" value="ECO:0007669"/>
    <property type="project" value="InterPro"/>
</dbReference>
<dbReference type="Gene3D" id="1.10.1200.80">
    <property type="entry name" value="Putative flavin oxidoreducatase, domain 2"/>
    <property type="match status" value="1"/>
</dbReference>
<dbReference type="GO" id="GO:0000049">
    <property type="term" value="F:tRNA binding"/>
    <property type="evidence" value="ECO:0007669"/>
    <property type="project" value="UniProtKB-KW"/>
</dbReference>
<keyword evidence="7" id="KW-0521">NADP</keyword>
<sequence length="323" mass="34632">MKIGPVPVRNRVFLAPMSGVSDVPFRRIAWRFGAGLVVTEMIATRELVHGRTESRVRLAGAGISPHMVQLAGREPYWMGEAARIAVAEGADIVDINMGCPAKKVTGGYAGSALMREPDLAMALIEATVRAVDVPVTLKMRLGWDAHSLNAAELARRAEDAGIRMITVHGRTRCQFYEGRADWAAIAAVRKAVRVPFVANGDVASTADAERLMAVTGADAVMVGRAAQGRPWLPGEIAGAIATPSSVLVAETACEHYRAMIDHYGAVKGVRHARKHLGWAIDAHAPDCPPALRRALLTETDPDVVVARLEQALRSSCQPMDRAA</sequence>
<dbReference type="AlphaFoldDB" id="A0A506UDZ7"/>
<evidence type="ECO:0000313" key="16">
    <source>
        <dbReference type="EMBL" id="TPW31351.1"/>
    </source>
</evidence>
<evidence type="ECO:0000313" key="17">
    <source>
        <dbReference type="Proteomes" id="UP000320314"/>
    </source>
</evidence>
<feature type="domain" description="DUS-like FMN-binding" evidence="15">
    <location>
        <begin position="14"/>
        <end position="312"/>
    </location>
</feature>
<gene>
    <name evidence="16" type="primary">dusB</name>
    <name evidence="16" type="ORF">FJU11_03925</name>
</gene>
<keyword evidence="6 12" id="KW-0819">tRNA processing</keyword>
<dbReference type="GO" id="GO:0050660">
    <property type="term" value="F:flavin adenine dinucleotide binding"/>
    <property type="evidence" value="ECO:0007669"/>
    <property type="project" value="InterPro"/>
</dbReference>
<protein>
    <recommendedName>
        <fullName evidence="12">tRNA-dihydrouridine synthase</fullName>
        <ecNumber evidence="12">1.3.1.-</ecNumber>
    </recommendedName>
</protein>
<evidence type="ECO:0000256" key="13">
    <source>
        <dbReference type="PIRSR" id="PIRSR006621-1"/>
    </source>
</evidence>
<dbReference type="InterPro" id="IPR001269">
    <property type="entry name" value="DUS_fam"/>
</dbReference>
<name>A0A506UDZ7_9HYPH</name>
<dbReference type="PIRSF" id="PIRSF006621">
    <property type="entry name" value="Dus"/>
    <property type="match status" value="1"/>
</dbReference>
<dbReference type="SUPFAM" id="SSF51395">
    <property type="entry name" value="FMN-linked oxidoreductases"/>
    <property type="match status" value="1"/>
</dbReference>
<dbReference type="Gene3D" id="3.20.20.70">
    <property type="entry name" value="Aldolase class I"/>
    <property type="match status" value="1"/>
</dbReference>
<evidence type="ECO:0000256" key="3">
    <source>
        <dbReference type="ARBA" id="ARBA00022555"/>
    </source>
</evidence>
<comment type="cofactor">
    <cofactor evidence="1 12 14">
        <name>FMN</name>
        <dbReference type="ChEBI" id="CHEBI:58210"/>
    </cofactor>
</comment>
<keyword evidence="5 12" id="KW-0288">FMN</keyword>
<evidence type="ECO:0000256" key="11">
    <source>
        <dbReference type="ARBA" id="ARBA00048802"/>
    </source>
</evidence>
<evidence type="ECO:0000256" key="5">
    <source>
        <dbReference type="ARBA" id="ARBA00022643"/>
    </source>
</evidence>
<keyword evidence="9 12" id="KW-0560">Oxidoreductase</keyword>
<reference evidence="16 17" key="1">
    <citation type="submission" date="2019-06" db="EMBL/GenBank/DDBJ databases">
        <authorList>
            <person name="Li M."/>
        </authorList>
    </citation>
    <scope>NUCLEOTIDE SEQUENCE [LARGE SCALE GENOMIC DNA]</scope>
    <source>
        <strain evidence="16 17">BGMRC6574</strain>
    </source>
</reference>
<feature type="binding site" evidence="14">
    <location>
        <position position="168"/>
    </location>
    <ligand>
        <name>FMN</name>
        <dbReference type="ChEBI" id="CHEBI:58210"/>
    </ligand>
</feature>
<feature type="binding site" evidence="14">
    <location>
        <position position="138"/>
    </location>
    <ligand>
        <name>FMN</name>
        <dbReference type="ChEBI" id="CHEBI:58210"/>
    </ligand>
</feature>
<evidence type="ECO:0000256" key="9">
    <source>
        <dbReference type="ARBA" id="ARBA00023002"/>
    </source>
</evidence>
<dbReference type="Proteomes" id="UP000320314">
    <property type="component" value="Unassembled WGS sequence"/>
</dbReference>
<proteinExistence type="inferred from homology"/>
<organism evidence="16 17">
    <name type="scientific">Pararhizobium mangrovi</name>
    <dbReference type="NCBI Taxonomy" id="2590452"/>
    <lineage>
        <taxon>Bacteria</taxon>
        <taxon>Pseudomonadati</taxon>
        <taxon>Pseudomonadota</taxon>
        <taxon>Alphaproteobacteria</taxon>
        <taxon>Hyphomicrobiales</taxon>
        <taxon>Rhizobiaceae</taxon>
        <taxon>Rhizobium/Agrobacterium group</taxon>
        <taxon>Pararhizobium</taxon>
    </lineage>
</organism>
<comment type="function">
    <text evidence="2 12">Catalyzes the synthesis of 5,6-dihydrouridine (D), a modified base found in the D-loop of most tRNAs, via the reduction of the C5-C6 double bond in target uridines.</text>
</comment>
<keyword evidence="4 12" id="KW-0285">Flavoprotein</keyword>
<keyword evidence="14" id="KW-0547">Nucleotide-binding</keyword>
<dbReference type="InterPro" id="IPR035587">
    <property type="entry name" value="DUS-like_FMN-bd"/>
</dbReference>
<dbReference type="OrthoDB" id="9764501at2"/>
<evidence type="ECO:0000256" key="10">
    <source>
        <dbReference type="ARBA" id="ARBA00048205"/>
    </source>
</evidence>
<dbReference type="EC" id="1.3.1.-" evidence="12"/>
<evidence type="ECO:0000256" key="7">
    <source>
        <dbReference type="ARBA" id="ARBA00022857"/>
    </source>
</evidence>
<dbReference type="RefSeq" id="WP_141165714.1">
    <property type="nucleotide sequence ID" value="NZ_VHLH01000004.1"/>
</dbReference>
<dbReference type="PROSITE" id="PS01136">
    <property type="entry name" value="UPF0034"/>
    <property type="match status" value="1"/>
</dbReference>
<comment type="caution">
    <text evidence="16">The sequence shown here is derived from an EMBL/GenBank/DDBJ whole genome shotgun (WGS) entry which is preliminary data.</text>
</comment>
<dbReference type="InterPro" id="IPR013785">
    <property type="entry name" value="Aldolase_TIM"/>
</dbReference>
<accession>A0A506UDZ7</accession>
<evidence type="ECO:0000256" key="14">
    <source>
        <dbReference type="PIRSR" id="PIRSR006621-2"/>
    </source>
</evidence>
<dbReference type="InterPro" id="IPR018517">
    <property type="entry name" value="tRNA_hU_synthase_CS"/>
</dbReference>